<dbReference type="InterPro" id="IPR015943">
    <property type="entry name" value="WD40/YVTN_repeat-like_dom_sf"/>
</dbReference>
<dbReference type="Gene3D" id="2.130.10.10">
    <property type="entry name" value="YVTN repeat-like/Quinoprotein amine dehydrogenase"/>
    <property type="match status" value="2"/>
</dbReference>
<dbReference type="Pfam" id="PF07495">
    <property type="entry name" value="Y_Y_Y"/>
    <property type="match status" value="1"/>
</dbReference>
<keyword evidence="5" id="KW-0547">Nucleotide-binding</keyword>
<evidence type="ECO:0000256" key="10">
    <source>
        <dbReference type="ARBA" id="ARBA00023163"/>
    </source>
</evidence>
<dbReference type="PRINTS" id="PR00344">
    <property type="entry name" value="BCTRLSENSOR"/>
</dbReference>
<keyword evidence="12" id="KW-0472">Membrane</keyword>
<feature type="domain" description="HTH araC/xylS-type" evidence="13">
    <location>
        <begin position="1283"/>
        <end position="1382"/>
    </location>
</feature>
<keyword evidence="8" id="KW-0902">Two-component regulatory system</keyword>
<dbReference type="GO" id="GO:0043565">
    <property type="term" value="F:sequence-specific DNA binding"/>
    <property type="evidence" value="ECO:0007669"/>
    <property type="project" value="InterPro"/>
</dbReference>
<dbReference type="Pfam" id="PF02518">
    <property type="entry name" value="HATPase_c"/>
    <property type="match status" value="1"/>
</dbReference>
<dbReference type="Proteomes" id="UP000480178">
    <property type="component" value="Chromosome"/>
</dbReference>
<keyword evidence="3 11" id="KW-0597">Phosphoprotein</keyword>
<reference evidence="16 17" key="1">
    <citation type="submission" date="2020-01" db="EMBL/GenBank/DDBJ databases">
        <authorList>
            <person name="Kim M.K."/>
        </authorList>
    </citation>
    <scope>NUCLEOTIDE SEQUENCE [LARGE SCALE GENOMIC DNA]</scope>
    <source>
        <strain evidence="16 17">172606-1</strain>
    </source>
</reference>
<dbReference type="Pfam" id="PF12833">
    <property type="entry name" value="HTH_18"/>
    <property type="match status" value="1"/>
</dbReference>
<dbReference type="GO" id="GO:0003700">
    <property type="term" value="F:DNA-binding transcription factor activity"/>
    <property type="evidence" value="ECO:0007669"/>
    <property type="project" value="InterPro"/>
</dbReference>
<accession>A0A6C0GKC4</accession>
<dbReference type="InterPro" id="IPR001789">
    <property type="entry name" value="Sig_transdc_resp-reg_receiver"/>
</dbReference>
<dbReference type="InterPro" id="IPR036890">
    <property type="entry name" value="HATPase_C_sf"/>
</dbReference>
<dbReference type="CDD" id="cd16922">
    <property type="entry name" value="HATPase_EvgS-ArcB-TorS-like"/>
    <property type="match status" value="1"/>
</dbReference>
<dbReference type="InterPro" id="IPR013783">
    <property type="entry name" value="Ig-like_fold"/>
</dbReference>
<evidence type="ECO:0000256" key="11">
    <source>
        <dbReference type="PROSITE-ProRule" id="PRU00169"/>
    </source>
</evidence>
<dbReference type="InterPro" id="IPR009057">
    <property type="entry name" value="Homeodomain-like_sf"/>
</dbReference>
<dbReference type="PANTHER" id="PTHR43547">
    <property type="entry name" value="TWO-COMPONENT HISTIDINE KINASE"/>
    <property type="match status" value="1"/>
</dbReference>
<dbReference type="SMART" id="SM00342">
    <property type="entry name" value="HTH_ARAC"/>
    <property type="match status" value="1"/>
</dbReference>
<dbReference type="InterPro" id="IPR003594">
    <property type="entry name" value="HATPase_dom"/>
</dbReference>
<dbReference type="SUPFAM" id="SSF63829">
    <property type="entry name" value="Calcium-dependent phosphotriesterase"/>
    <property type="match status" value="1"/>
</dbReference>
<evidence type="ECO:0000259" key="14">
    <source>
        <dbReference type="PROSITE" id="PS50109"/>
    </source>
</evidence>
<feature type="modified residue" description="4-aspartylphosphate" evidence="11">
    <location>
        <position position="1169"/>
    </location>
</feature>
<keyword evidence="17" id="KW-1185">Reference proteome</keyword>
<dbReference type="SMART" id="SM00388">
    <property type="entry name" value="HisKA"/>
    <property type="match status" value="1"/>
</dbReference>
<gene>
    <name evidence="16" type="ORF">GXP67_18475</name>
</gene>
<evidence type="ECO:0000256" key="2">
    <source>
        <dbReference type="ARBA" id="ARBA00012438"/>
    </source>
</evidence>
<evidence type="ECO:0000256" key="1">
    <source>
        <dbReference type="ARBA" id="ARBA00000085"/>
    </source>
</evidence>
<dbReference type="SUPFAM" id="SSF52172">
    <property type="entry name" value="CheY-like"/>
    <property type="match status" value="1"/>
</dbReference>
<dbReference type="CDD" id="cd00082">
    <property type="entry name" value="HisKA"/>
    <property type="match status" value="1"/>
</dbReference>
<dbReference type="Pfam" id="PF00512">
    <property type="entry name" value="HisKA"/>
    <property type="match status" value="1"/>
</dbReference>
<evidence type="ECO:0000313" key="17">
    <source>
        <dbReference type="Proteomes" id="UP000480178"/>
    </source>
</evidence>
<feature type="domain" description="Response regulatory" evidence="15">
    <location>
        <begin position="1121"/>
        <end position="1236"/>
    </location>
</feature>
<keyword evidence="9" id="KW-0805">Transcription regulation</keyword>
<evidence type="ECO:0000256" key="3">
    <source>
        <dbReference type="ARBA" id="ARBA00022553"/>
    </source>
</evidence>
<keyword evidence="4" id="KW-0808">Transferase</keyword>
<dbReference type="Gene3D" id="3.40.50.2300">
    <property type="match status" value="1"/>
</dbReference>
<dbReference type="InterPro" id="IPR018060">
    <property type="entry name" value="HTH_AraC"/>
</dbReference>
<dbReference type="KEGG" id="rhoz:GXP67_18475"/>
<evidence type="ECO:0000313" key="16">
    <source>
        <dbReference type="EMBL" id="QHT68486.1"/>
    </source>
</evidence>
<organism evidence="16 17">
    <name type="scientific">Rhodocytophaga rosea</name>
    <dbReference type="NCBI Taxonomy" id="2704465"/>
    <lineage>
        <taxon>Bacteria</taxon>
        <taxon>Pseudomonadati</taxon>
        <taxon>Bacteroidota</taxon>
        <taxon>Cytophagia</taxon>
        <taxon>Cytophagales</taxon>
        <taxon>Rhodocytophagaceae</taxon>
        <taxon>Rhodocytophaga</taxon>
    </lineage>
</organism>
<dbReference type="Gene3D" id="1.10.287.130">
    <property type="match status" value="1"/>
</dbReference>
<feature type="domain" description="Histidine kinase" evidence="14">
    <location>
        <begin position="843"/>
        <end position="1073"/>
    </location>
</feature>
<evidence type="ECO:0000259" key="15">
    <source>
        <dbReference type="PROSITE" id="PS50110"/>
    </source>
</evidence>
<dbReference type="InterPro" id="IPR004358">
    <property type="entry name" value="Sig_transdc_His_kin-like_C"/>
</dbReference>
<evidence type="ECO:0000256" key="5">
    <source>
        <dbReference type="ARBA" id="ARBA00022741"/>
    </source>
</evidence>
<dbReference type="InterPro" id="IPR003661">
    <property type="entry name" value="HisK_dim/P_dom"/>
</dbReference>
<dbReference type="EC" id="2.7.13.3" evidence="2"/>
<dbReference type="Gene3D" id="1.10.10.60">
    <property type="entry name" value="Homeodomain-like"/>
    <property type="match status" value="1"/>
</dbReference>
<keyword evidence="12" id="KW-0812">Transmembrane</keyword>
<dbReference type="SUPFAM" id="SSF46689">
    <property type="entry name" value="Homeodomain-like"/>
    <property type="match status" value="1"/>
</dbReference>
<dbReference type="GO" id="GO:0000155">
    <property type="term" value="F:phosphorelay sensor kinase activity"/>
    <property type="evidence" value="ECO:0007669"/>
    <property type="project" value="InterPro"/>
</dbReference>
<evidence type="ECO:0000259" key="13">
    <source>
        <dbReference type="PROSITE" id="PS01124"/>
    </source>
</evidence>
<evidence type="ECO:0000256" key="8">
    <source>
        <dbReference type="ARBA" id="ARBA00023012"/>
    </source>
</evidence>
<evidence type="ECO:0000256" key="6">
    <source>
        <dbReference type="ARBA" id="ARBA00022777"/>
    </source>
</evidence>
<dbReference type="Pfam" id="PF00072">
    <property type="entry name" value="Response_reg"/>
    <property type="match status" value="1"/>
</dbReference>
<dbReference type="SMART" id="SM00448">
    <property type="entry name" value="REC"/>
    <property type="match status" value="1"/>
</dbReference>
<sequence length="1388" mass="157222">MKQAKISSFILFYMLWMLFLGCIILPAKATPQADSTDSLVSEKGLPFITNFHPRQYKHLTTFPDTWAIAEDAQGAMVIGNSGGILRYNGTFWQFIETPAKSIVRALAKDANGRIYVGASDDLGYLATNQIGRQQFISLLSYLPASQRTFGDIQKVYATPQGVYFQTRKYLFRWHKDQFQSWETATSFTRAFYENKTLYIQQLQKGLFAVKNNELSLISQDTFFTNTPLQLLLPLRDGSFLAGTRLQGLFRFNGSQITPVFPEASLFGQQHRLYHGIVLPTNDIAIATLTGGVIIISQQGEIRQVLNKTSGLTSNATYGLATDQYGDLWVAMDKGISHVELNSPFSYFDERSGLEGSIQAMQWHQGKLYIGTHTGLYVRDKTGAFRKVTPDINIIYTLHSTGESLLIGGNEGIYELKNNMVSQVSKTPCVDIQPSRFNPDVFFIASDGLFVLRKVASGWKEDGIIPGIRESMHAVIETPTGDLWLPTRWQGTIHVQFQDTSATQFLQHMLIKKYGIAQGLPSGNNHIYFIDGRVLLQIGDESGNLFELTANNTFKLVTNFNKQFGLPDKVIYPGMVFSRSDSVWLWTRNKNENNRYWTLATLQPDGTYHTRPNYFNQLSDYLERLTHLEKNGIMWFGGSEKLVRFAWKTDLQDARPFATLLERIQISADSVVYPVNMAQNISLPFKYNSLRFQFAAPYYKGEENKFQYILEGFDEQWSEWTNESFKEYTWIQEGNYTFRVRSLNSFGQVGKEATYTFRILPPWYRTWAMFILYGLLAGGFILMLIRWRSAALQAEKVELERIVTERTTEVATKNQQLAVQAEELAAQTDKLTKLDQAKSRFFANISHEFRTPLTLILNSLVDKLADIRKQPKQTQINVTQPELNVMYRNSKRLLELINQLLDLSKIESGKMTLNLQNGDLTQLLQIIVASFSSLAIVRNIDFQLIKPEKPILCRFDADKVEKILYNLLSNAFKFTPEGGKIILTLETIQESSGQPTWQKIQFSLQDSGPGISPEQLQLIFDRFYQGKQYYADEQGTGIGLALTKELVELHQGSIWVDSKLGKGTCFTVQLPLLPITDGVLAVPSAVSLDISGVFIPDIAEQAAMRENSVTDPISEEMEEFPLVLIVEDNTDLRQYIRAQLSGKYRIIESENGTKGLEQALETIPDLIVSDLMMPGLDGLELCHIIKTDERTSHIPVIILTALATSEARIAGLETGADDYLTKPFDNRELDIRIHNLISGRRKLRDSFMSEISRHSAHPEIAPTTDTWIQPAKVVMVSADEKFLQRAILVVEQNMADVTFSVEEFSREIGMSRMQLHRKLKALTGQSASDFIRIMRLKRAAQLLEAKVGNVTEVAYQVGFNTLSYFSKCFHDYFGVMPTEYASGNSIDQI</sequence>
<dbReference type="EMBL" id="CP048222">
    <property type="protein sequence ID" value="QHT68486.1"/>
    <property type="molecule type" value="Genomic_DNA"/>
</dbReference>
<dbReference type="PROSITE" id="PS51257">
    <property type="entry name" value="PROKAR_LIPOPROTEIN"/>
    <property type="match status" value="1"/>
</dbReference>
<dbReference type="SUPFAM" id="SSF47384">
    <property type="entry name" value="Homodimeric domain of signal transducing histidine kinase"/>
    <property type="match status" value="1"/>
</dbReference>
<evidence type="ECO:0000256" key="4">
    <source>
        <dbReference type="ARBA" id="ARBA00022679"/>
    </source>
</evidence>
<protein>
    <recommendedName>
        <fullName evidence="2">histidine kinase</fullName>
        <ecNumber evidence="2">2.7.13.3</ecNumber>
    </recommendedName>
</protein>
<dbReference type="InterPro" id="IPR005467">
    <property type="entry name" value="His_kinase_dom"/>
</dbReference>
<dbReference type="InterPro" id="IPR036097">
    <property type="entry name" value="HisK_dim/P_sf"/>
</dbReference>
<dbReference type="PROSITE" id="PS50109">
    <property type="entry name" value="HIS_KIN"/>
    <property type="match status" value="1"/>
</dbReference>
<dbReference type="SMART" id="SM00387">
    <property type="entry name" value="HATPase_c"/>
    <property type="match status" value="1"/>
</dbReference>
<name>A0A6C0GKC4_9BACT</name>
<feature type="transmembrane region" description="Helical" evidence="12">
    <location>
        <begin position="766"/>
        <end position="784"/>
    </location>
</feature>
<evidence type="ECO:0000256" key="7">
    <source>
        <dbReference type="ARBA" id="ARBA00022840"/>
    </source>
</evidence>
<dbReference type="PROSITE" id="PS01124">
    <property type="entry name" value="HTH_ARAC_FAMILY_2"/>
    <property type="match status" value="1"/>
</dbReference>
<dbReference type="SUPFAM" id="SSF55874">
    <property type="entry name" value="ATPase domain of HSP90 chaperone/DNA topoisomerase II/histidine kinase"/>
    <property type="match status" value="1"/>
</dbReference>
<dbReference type="Gene3D" id="2.60.40.10">
    <property type="entry name" value="Immunoglobulins"/>
    <property type="match status" value="1"/>
</dbReference>
<keyword evidence="10" id="KW-0804">Transcription</keyword>
<dbReference type="InterPro" id="IPR011123">
    <property type="entry name" value="Y_Y_Y"/>
</dbReference>
<evidence type="ECO:0000256" key="9">
    <source>
        <dbReference type="ARBA" id="ARBA00023015"/>
    </source>
</evidence>
<evidence type="ECO:0000256" key="12">
    <source>
        <dbReference type="SAM" id="Phobius"/>
    </source>
</evidence>
<dbReference type="Gene3D" id="3.30.565.10">
    <property type="entry name" value="Histidine kinase-like ATPase, C-terminal domain"/>
    <property type="match status" value="1"/>
</dbReference>
<keyword evidence="6" id="KW-0418">Kinase</keyword>
<dbReference type="PROSITE" id="PS50110">
    <property type="entry name" value="RESPONSE_REGULATORY"/>
    <property type="match status" value="1"/>
</dbReference>
<proteinExistence type="predicted"/>
<keyword evidence="12" id="KW-1133">Transmembrane helix</keyword>
<keyword evidence="7" id="KW-0067">ATP-binding</keyword>
<dbReference type="PANTHER" id="PTHR43547:SF2">
    <property type="entry name" value="HYBRID SIGNAL TRANSDUCTION HISTIDINE KINASE C"/>
    <property type="match status" value="1"/>
</dbReference>
<dbReference type="FunFam" id="3.30.565.10:FF:000037">
    <property type="entry name" value="Hybrid sensor histidine kinase/response regulator"/>
    <property type="match status" value="1"/>
</dbReference>
<comment type="catalytic activity">
    <reaction evidence="1">
        <text>ATP + protein L-histidine = ADP + protein N-phospho-L-histidine.</text>
        <dbReference type="EC" id="2.7.13.3"/>
    </reaction>
</comment>
<dbReference type="InterPro" id="IPR011006">
    <property type="entry name" value="CheY-like_superfamily"/>
</dbReference>
<dbReference type="GO" id="GO:0005524">
    <property type="term" value="F:ATP binding"/>
    <property type="evidence" value="ECO:0007669"/>
    <property type="project" value="UniProtKB-KW"/>
</dbReference>
<dbReference type="RefSeq" id="WP_162444497.1">
    <property type="nucleotide sequence ID" value="NZ_CP048222.1"/>
</dbReference>